<evidence type="ECO:0000256" key="8">
    <source>
        <dbReference type="ARBA" id="ARBA00022989"/>
    </source>
</evidence>
<feature type="domain" description="Histidine kinase" evidence="12">
    <location>
        <begin position="304"/>
        <end position="528"/>
    </location>
</feature>
<protein>
    <recommendedName>
        <fullName evidence="3">histidine kinase</fullName>
        <ecNumber evidence="3">2.7.13.3</ecNumber>
    </recommendedName>
</protein>
<feature type="compositionally biased region" description="Polar residues" evidence="10">
    <location>
        <begin position="1"/>
        <end position="11"/>
    </location>
</feature>
<name>A0A8D3WC95_STRFA</name>
<dbReference type="Proteomes" id="UP000002066">
    <property type="component" value="Chromosome"/>
</dbReference>
<dbReference type="InterPro" id="IPR036890">
    <property type="entry name" value="HATPase_C_sf"/>
</dbReference>
<evidence type="ECO:0000256" key="6">
    <source>
        <dbReference type="ARBA" id="ARBA00022692"/>
    </source>
</evidence>
<dbReference type="SMART" id="SM00388">
    <property type="entry name" value="HisKA"/>
    <property type="match status" value="1"/>
</dbReference>
<feature type="transmembrane region" description="Helical" evidence="11">
    <location>
        <begin position="202"/>
        <end position="221"/>
    </location>
</feature>
<keyword evidence="7 14" id="KW-0418">Kinase</keyword>
<dbReference type="Pfam" id="PF05227">
    <property type="entry name" value="CHASE3"/>
    <property type="match status" value="1"/>
</dbReference>
<dbReference type="GO" id="GO:0000155">
    <property type="term" value="F:phosphorelay sensor kinase activity"/>
    <property type="evidence" value="ECO:0007669"/>
    <property type="project" value="InterPro"/>
</dbReference>
<evidence type="ECO:0000256" key="7">
    <source>
        <dbReference type="ARBA" id="ARBA00022777"/>
    </source>
</evidence>
<dbReference type="SMART" id="SM00387">
    <property type="entry name" value="HATPase_c"/>
    <property type="match status" value="1"/>
</dbReference>
<dbReference type="SUPFAM" id="SSF55874">
    <property type="entry name" value="ATPase domain of HSP90 chaperone/DNA topoisomerase II/histidine kinase"/>
    <property type="match status" value="1"/>
</dbReference>
<keyword evidence="8 11" id="KW-1133">Transmembrane helix</keyword>
<keyword evidence="9" id="KW-0902">Two-component regulatory system</keyword>
<dbReference type="Pfam" id="PF02518">
    <property type="entry name" value="HATPase_c"/>
    <property type="match status" value="1"/>
</dbReference>
<feature type="region of interest" description="Disordered" evidence="10">
    <location>
        <begin position="1"/>
        <end position="20"/>
    </location>
</feature>
<evidence type="ECO:0000256" key="2">
    <source>
        <dbReference type="ARBA" id="ARBA00004236"/>
    </source>
</evidence>
<dbReference type="Gene3D" id="6.10.340.10">
    <property type="match status" value="1"/>
</dbReference>
<evidence type="ECO:0000256" key="3">
    <source>
        <dbReference type="ARBA" id="ARBA00012438"/>
    </source>
</evidence>
<feature type="region of interest" description="Disordered" evidence="10">
    <location>
        <begin position="132"/>
        <end position="162"/>
    </location>
</feature>
<accession>A0A8D3WC95</accession>
<comment type="catalytic activity">
    <reaction evidence="1">
        <text>ATP + protein L-histidine = ADP + protein N-phospho-L-histidine.</text>
        <dbReference type="EC" id="2.7.13.3"/>
    </reaction>
</comment>
<dbReference type="InterPro" id="IPR052162">
    <property type="entry name" value="Sensor_kinase/Photoreceptor"/>
</dbReference>
<dbReference type="EMBL" id="CP002475">
    <property type="protein sequence ID" value="ADW01846.1"/>
    <property type="molecule type" value="Genomic_DNA"/>
</dbReference>
<feature type="transmembrane region" description="Helical" evidence="11">
    <location>
        <begin position="27"/>
        <end position="51"/>
    </location>
</feature>
<dbReference type="InterPro" id="IPR003661">
    <property type="entry name" value="HisK_dim/P_dom"/>
</dbReference>
<evidence type="ECO:0000256" key="9">
    <source>
        <dbReference type="ARBA" id="ARBA00023012"/>
    </source>
</evidence>
<dbReference type="EC" id="2.7.13.3" evidence="3"/>
<dbReference type="CDD" id="cd00082">
    <property type="entry name" value="HisKA"/>
    <property type="match status" value="1"/>
</dbReference>
<evidence type="ECO:0000256" key="5">
    <source>
        <dbReference type="ARBA" id="ARBA00022679"/>
    </source>
</evidence>
<evidence type="ECO:0000313" key="14">
    <source>
        <dbReference type="EMBL" id="ADW01846.1"/>
    </source>
</evidence>
<dbReference type="PROSITE" id="PS50885">
    <property type="entry name" value="HAMP"/>
    <property type="match status" value="1"/>
</dbReference>
<reference evidence="14 15" key="1">
    <citation type="submission" date="2011-01" db="EMBL/GenBank/DDBJ databases">
        <title>Complete sequence of chromosome of Streptomyces flavogriseus ATCC 33331.</title>
        <authorList>
            <consortium name="US DOE Joint Genome Institute"/>
            <person name="Lucas S."/>
            <person name="Copeland A."/>
            <person name="Lapidus A."/>
            <person name="Cheng J.-F."/>
            <person name="Goodwin L."/>
            <person name="Pitluck S."/>
            <person name="Davenport K."/>
            <person name="Detter J.C."/>
            <person name="Han C."/>
            <person name="Tapia R."/>
            <person name="Land M."/>
            <person name="Hauser L."/>
            <person name="Kyrpides N."/>
            <person name="Ivanova N."/>
            <person name="Ovchinnikova G."/>
            <person name="Pagani I."/>
            <person name="Brumm P."/>
            <person name="Mead D."/>
            <person name="Woyke T."/>
        </authorList>
    </citation>
    <scope>NUCLEOTIDE SEQUENCE [LARGE SCALE GENOMIC DNA]</scope>
    <source>
        <strain evidence="15">ATCC 33331 / IAF-45CD</strain>
    </source>
</reference>
<dbReference type="SUPFAM" id="SSF47384">
    <property type="entry name" value="Homodimeric domain of signal transducing histidine kinase"/>
    <property type="match status" value="1"/>
</dbReference>
<sequence length="538" mass="58673">METDTVQQASATRAPGSAGGGWTTRGWLGAGSGAVLVLLLVLTAGGGWVLAHATDVNKRLTDRWSPALIASVRMESALINQETGIRGYGMTGKREFLEPYQDGVAQERAAARELARLTEGDERATADLTRVREDSERWQTTTARPVSEAAEPTASARQRTESGKSAFDALRASLTEQQNHIEAERDRARDDLQAARTLRNTAFTAIACVVLAVIALAFAGLRRGVQLPLDRLRTDVRQVADGRFGHTITSSGPADLRALARDVDGMRRRLAGELEFTDRARARLDEQATELRRSNEELEQFAYVASHDLQEPLRKVASFCQLLERRYANQLDDRAKQYISFAVDGANRMQTLIGDLLDFSRVGRLHAEDTDVSIEAVLRRTTNSLGMVIEESGAVITHDPLPAVHGDPTQLGVLLQNLISNAIKFRTPGEVPRIHLGAREQEDFADGAEGAGPRWEFAVSDNGIGIGPEYAERIFVIFQRLHTRDTYPGNGIGLALCKKIVEYHGGTIGLDTAHTPGTRFVFSLPSARQEASATGAVS</sequence>
<dbReference type="InterPro" id="IPR003660">
    <property type="entry name" value="HAMP_dom"/>
</dbReference>
<dbReference type="InterPro" id="IPR005467">
    <property type="entry name" value="His_kinase_dom"/>
</dbReference>
<dbReference type="GO" id="GO:0005886">
    <property type="term" value="C:plasma membrane"/>
    <property type="evidence" value="ECO:0007669"/>
    <property type="project" value="UniProtKB-SubCell"/>
</dbReference>
<dbReference type="Pfam" id="PF00512">
    <property type="entry name" value="HisKA"/>
    <property type="match status" value="1"/>
</dbReference>
<evidence type="ECO:0000256" key="4">
    <source>
        <dbReference type="ARBA" id="ARBA00022553"/>
    </source>
</evidence>
<organism evidence="14 15">
    <name type="scientific">Streptomyces pratensis (strain ATCC 33331 / IAF-45CD)</name>
    <dbReference type="NCBI Taxonomy" id="591167"/>
    <lineage>
        <taxon>Bacteria</taxon>
        <taxon>Bacillati</taxon>
        <taxon>Actinomycetota</taxon>
        <taxon>Actinomycetes</taxon>
        <taxon>Kitasatosporales</taxon>
        <taxon>Streptomycetaceae</taxon>
        <taxon>Streptomyces</taxon>
    </lineage>
</organism>
<dbReference type="SMART" id="SM00304">
    <property type="entry name" value="HAMP"/>
    <property type="match status" value="1"/>
</dbReference>
<evidence type="ECO:0000313" key="15">
    <source>
        <dbReference type="Proteomes" id="UP000002066"/>
    </source>
</evidence>
<evidence type="ECO:0000259" key="12">
    <source>
        <dbReference type="PROSITE" id="PS50109"/>
    </source>
</evidence>
<evidence type="ECO:0000256" key="10">
    <source>
        <dbReference type="SAM" id="MobiDB-lite"/>
    </source>
</evidence>
<evidence type="ECO:0000256" key="1">
    <source>
        <dbReference type="ARBA" id="ARBA00000085"/>
    </source>
</evidence>
<dbReference type="KEGG" id="sfa:Sfla_0380"/>
<evidence type="ECO:0000256" key="11">
    <source>
        <dbReference type="SAM" id="Phobius"/>
    </source>
</evidence>
<dbReference type="AlphaFoldDB" id="A0A8D3WC95"/>
<proteinExistence type="predicted"/>
<dbReference type="InterPro" id="IPR007891">
    <property type="entry name" value="CHASE3"/>
</dbReference>
<keyword evidence="5" id="KW-0808">Transferase</keyword>
<dbReference type="OrthoDB" id="9808408at2"/>
<dbReference type="InterPro" id="IPR036097">
    <property type="entry name" value="HisK_dim/P_sf"/>
</dbReference>
<dbReference type="InterPro" id="IPR004358">
    <property type="entry name" value="Sig_transdc_His_kin-like_C"/>
</dbReference>
<dbReference type="Gene3D" id="1.10.287.130">
    <property type="match status" value="1"/>
</dbReference>
<evidence type="ECO:0000259" key="13">
    <source>
        <dbReference type="PROSITE" id="PS50885"/>
    </source>
</evidence>
<keyword evidence="4" id="KW-0597">Phosphoprotein</keyword>
<dbReference type="PROSITE" id="PS50109">
    <property type="entry name" value="HIS_KIN"/>
    <property type="match status" value="1"/>
</dbReference>
<keyword evidence="6 11" id="KW-0812">Transmembrane</keyword>
<dbReference type="PRINTS" id="PR00344">
    <property type="entry name" value="BCTRLSENSOR"/>
</dbReference>
<dbReference type="InterPro" id="IPR003594">
    <property type="entry name" value="HATPase_dom"/>
</dbReference>
<comment type="subcellular location">
    <subcellularLocation>
        <location evidence="2">Cell membrane</location>
    </subcellularLocation>
</comment>
<dbReference type="PANTHER" id="PTHR43304">
    <property type="entry name" value="PHYTOCHROME-LIKE PROTEIN CPH1"/>
    <property type="match status" value="1"/>
</dbReference>
<dbReference type="Gene3D" id="3.30.565.10">
    <property type="entry name" value="Histidine kinase-like ATPase, C-terminal domain"/>
    <property type="match status" value="1"/>
</dbReference>
<dbReference type="PANTHER" id="PTHR43304:SF1">
    <property type="entry name" value="PAC DOMAIN-CONTAINING PROTEIN"/>
    <property type="match status" value="1"/>
</dbReference>
<feature type="domain" description="HAMP" evidence="13">
    <location>
        <begin position="223"/>
        <end position="275"/>
    </location>
</feature>
<keyword evidence="11" id="KW-0472">Membrane</keyword>
<gene>
    <name evidence="14" type="ordered locus">Sfla_0380</name>
</gene>